<reference evidence="2 3" key="1">
    <citation type="submission" date="2023-01" db="EMBL/GenBank/DDBJ databases">
        <title>Thalassococcus onchidii sp. nov., isolated from a marine invertebrate from the South China Sea.</title>
        <authorList>
            <person name="Xu S."/>
            <person name="Liu Z."/>
            <person name="Xu Y."/>
        </authorList>
    </citation>
    <scope>NUCLEOTIDE SEQUENCE [LARGE SCALE GENOMIC DNA]</scope>
    <source>
        <strain evidence="2 3">KCTC 32084</strain>
    </source>
</reference>
<organism evidence="2 3">
    <name type="scientific">Thalassococcus lentus</name>
    <dbReference type="NCBI Taxonomy" id="1210524"/>
    <lineage>
        <taxon>Bacteria</taxon>
        <taxon>Pseudomonadati</taxon>
        <taxon>Pseudomonadota</taxon>
        <taxon>Alphaproteobacteria</taxon>
        <taxon>Rhodobacterales</taxon>
        <taxon>Roseobacteraceae</taxon>
        <taxon>Thalassococcus</taxon>
    </lineage>
</organism>
<sequence length="81" mass="9027">MASTRAEALARYARTKRVNDVTLVRKHQDGEGWDSGFDDWLGPFHEQDRYSLAIDAGYVLRAAILITGCLTMTPALPYLLG</sequence>
<name>A0ABT4XQH0_9RHOB</name>
<evidence type="ECO:0000313" key="3">
    <source>
        <dbReference type="Proteomes" id="UP001210720"/>
    </source>
</evidence>
<keyword evidence="3" id="KW-1185">Reference proteome</keyword>
<dbReference type="EMBL" id="JAQIOY010000002">
    <property type="protein sequence ID" value="MDA7424197.1"/>
    <property type="molecule type" value="Genomic_DNA"/>
</dbReference>
<dbReference type="Proteomes" id="UP001210720">
    <property type="component" value="Unassembled WGS sequence"/>
</dbReference>
<gene>
    <name evidence="2" type="ORF">PFY00_05630</name>
</gene>
<evidence type="ECO:0000256" key="1">
    <source>
        <dbReference type="SAM" id="Phobius"/>
    </source>
</evidence>
<keyword evidence="1" id="KW-0812">Transmembrane</keyword>
<accession>A0ABT4XQH0</accession>
<proteinExistence type="predicted"/>
<keyword evidence="1" id="KW-0472">Membrane</keyword>
<keyword evidence="1" id="KW-1133">Transmembrane helix</keyword>
<feature type="transmembrane region" description="Helical" evidence="1">
    <location>
        <begin position="58"/>
        <end position="80"/>
    </location>
</feature>
<protein>
    <submittedName>
        <fullName evidence="2">Uncharacterized protein</fullName>
    </submittedName>
</protein>
<evidence type="ECO:0000313" key="2">
    <source>
        <dbReference type="EMBL" id="MDA7424197.1"/>
    </source>
</evidence>
<dbReference type="RefSeq" id="WP_271431559.1">
    <property type="nucleotide sequence ID" value="NZ_JAQIOY010000002.1"/>
</dbReference>
<comment type="caution">
    <text evidence="2">The sequence shown here is derived from an EMBL/GenBank/DDBJ whole genome shotgun (WGS) entry which is preliminary data.</text>
</comment>